<evidence type="ECO:0000313" key="2">
    <source>
        <dbReference type="Proteomes" id="UP001320706"/>
    </source>
</evidence>
<proteinExistence type="predicted"/>
<organism evidence="1 2">
    <name type="scientific">Zalaria obscura</name>
    <dbReference type="NCBI Taxonomy" id="2024903"/>
    <lineage>
        <taxon>Eukaryota</taxon>
        <taxon>Fungi</taxon>
        <taxon>Dikarya</taxon>
        <taxon>Ascomycota</taxon>
        <taxon>Pezizomycotina</taxon>
        <taxon>Dothideomycetes</taxon>
        <taxon>Dothideomycetidae</taxon>
        <taxon>Dothideales</taxon>
        <taxon>Zalariaceae</taxon>
        <taxon>Zalaria</taxon>
    </lineage>
</organism>
<reference evidence="1" key="1">
    <citation type="submission" date="2024-02" db="EMBL/GenBank/DDBJ databases">
        <title>Metagenome Assembled Genome of Zalaria obscura JY119.</title>
        <authorList>
            <person name="Vighnesh L."/>
            <person name="Jagadeeshwari U."/>
            <person name="Venkata Ramana C."/>
            <person name="Sasikala C."/>
        </authorList>
    </citation>
    <scope>NUCLEOTIDE SEQUENCE</scope>
    <source>
        <strain evidence="1">JY119</strain>
    </source>
</reference>
<protein>
    <submittedName>
        <fullName evidence="1">Uncharacterized protein</fullName>
    </submittedName>
</protein>
<gene>
    <name evidence="1" type="ORF">M8818_007925</name>
</gene>
<name>A0ACC3S3R2_9PEZI</name>
<accession>A0ACC3S3R2</accession>
<keyword evidence="2" id="KW-1185">Reference proteome</keyword>
<comment type="caution">
    <text evidence="1">The sequence shown here is derived from an EMBL/GenBank/DDBJ whole genome shotgun (WGS) entry which is preliminary data.</text>
</comment>
<evidence type="ECO:0000313" key="1">
    <source>
        <dbReference type="EMBL" id="KAK8192753.1"/>
    </source>
</evidence>
<dbReference type="Proteomes" id="UP001320706">
    <property type="component" value="Unassembled WGS sequence"/>
</dbReference>
<sequence>MAEAYLAEPKTPPPLNIPHSDDIVKVSIIDSTTYLSLDISPFLKPIYKGKEHLTCPAFSFLIEHKSGKKILFDLGVRKDWGNLVPSTAKHIKELGWTVKVDKNIAEILTEHGVEPESIESVIWSHHHWDHNGDMTTFPGTTELVVGPGFKGQYLPGYPTNKDAAVLQSDFDNRNVREIDIASEGKGLKIGRFEAYDYFGDGSFYLLHTPGHSVGHICGLARTSTSPPSFVLMGGDACHHGGEFRPSDYLPLPKEIKPSPIAHLSPACPGHLLQQMHREKSATTPFYQLTETFAHDTKVAEWTISGLQEFDASDEVFIVLAHDESLVNFIEFYPKCINDWRKEDYANKARWRFVGDYEEAVADVK</sequence>
<dbReference type="EMBL" id="JAMKPW020000044">
    <property type="protein sequence ID" value="KAK8192753.1"/>
    <property type="molecule type" value="Genomic_DNA"/>
</dbReference>